<dbReference type="InterPro" id="IPR014001">
    <property type="entry name" value="Helicase_ATP-bd"/>
</dbReference>
<dbReference type="EMBL" id="BPLF01000001">
    <property type="protein sequence ID" value="GIX62143.1"/>
    <property type="molecule type" value="Genomic_DNA"/>
</dbReference>
<dbReference type="GO" id="GO:0004386">
    <property type="term" value="F:helicase activity"/>
    <property type="evidence" value="ECO:0007669"/>
    <property type="project" value="UniProtKB-KW"/>
</dbReference>
<evidence type="ECO:0000256" key="2">
    <source>
        <dbReference type="ARBA" id="ARBA00022801"/>
    </source>
</evidence>
<evidence type="ECO:0000313" key="9">
    <source>
        <dbReference type="Proteomes" id="UP001497744"/>
    </source>
</evidence>
<dbReference type="SUPFAM" id="SSF52540">
    <property type="entry name" value="P-loop containing nucleoside triphosphate hydrolases"/>
    <property type="match status" value="1"/>
</dbReference>
<dbReference type="GO" id="GO:0003676">
    <property type="term" value="F:nucleic acid binding"/>
    <property type="evidence" value="ECO:0007669"/>
    <property type="project" value="InterPro"/>
</dbReference>
<dbReference type="Pfam" id="PF00270">
    <property type="entry name" value="DEAD"/>
    <property type="match status" value="1"/>
</dbReference>
<keyword evidence="9" id="KW-1185">Reference proteome</keyword>
<keyword evidence="3 8" id="KW-0347">Helicase</keyword>
<name>A0AAV4LPR4_BABCB</name>
<evidence type="ECO:0000256" key="3">
    <source>
        <dbReference type="ARBA" id="ARBA00022806"/>
    </source>
</evidence>
<dbReference type="SMART" id="SM00490">
    <property type="entry name" value="HELICc"/>
    <property type="match status" value="1"/>
</dbReference>
<dbReference type="GO" id="GO:0016787">
    <property type="term" value="F:hydrolase activity"/>
    <property type="evidence" value="ECO:0007669"/>
    <property type="project" value="UniProtKB-KW"/>
</dbReference>
<dbReference type="InterPro" id="IPR052431">
    <property type="entry name" value="SKI2_subfamily_helicases"/>
</dbReference>
<dbReference type="PROSITE" id="PS51192">
    <property type="entry name" value="HELICASE_ATP_BIND_1"/>
    <property type="match status" value="1"/>
</dbReference>
<dbReference type="RefSeq" id="XP_067714212.1">
    <property type="nucleotide sequence ID" value="XM_067858111.1"/>
</dbReference>
<evidence type="ECO:0000313" key="8">
    <source>
        <dbReference type="EMBL" id="GIX62143.1"/>
    </source>
</evidence>
<dbReference type="InterPro" id="IPR001650">
    <property type="entry name" value="Helicase_C-like"/>
</dbReference>
<accession>A0AAV4LPR4</accession>
<dbReference type="Pfam" id="PF00271">
    <property type="entry name" value="Helicase_C"/>
    <property type="match status" value="1"/>
</dbReference>
<dbReference type="InterPro" id="IPR011545">
    <property type="entry name" value="DEAD/DEAH_box_helicase_dom"/>
</dbReference>
<dbReference type="PANTHER" id="PTHR44533">
    <property type="entry name" value="DEAD/H RNA HELICASE, PUTATIVE-RELATED"/>
    <property type="match status" value="1"/>
</dbReference>
<proteinExistence type="predicted"/>
<feature type="region of interest" description="Disordered" evidence="5">
    <location>
        <begin position="1"/>
        <end position="42"/>
    </location>
</feature>
<evidence type="ECO:0000256" key="1">
    <source>
        <dbReference type="ARBA" id="ARBA00022741"/>
    </source>
</evidence>
<evidence type="ECO:0000256" key="5">
    <source>
        <dbReference type="SAM" id="MobiDB-lite"/>
    </source>
</evidence>
<dbReference type="InterPro" id="IPR027417">
    <property type="entry name" value="P-loop_NTPase"/>
</dbReference>
<feature type="domain" description="Helicase ATP-binding" evidence="6">
    <location>
        <begin position="976"/>
        <end position="1150"/>
    </location>
</feature>
<gene>
    <name evidence="8" type="ORF">BcabD6B2_15780</name>
</gene>
<dbReference type="GeneID" id="94193624"/>
<protein>
    <submittedName>
        <fullName evidence="8">DEAD/DEAH-like helicase</fullName>
    </submittedName>
</protein>
<dbReference type="PROSITE" id="PS51194">
    <property type="entry name" value="HELICASE_CTER"/>
    <property type="match status" value="1"/>
</dbReference>
<dbReference type="GO" id="GO:0005737">
    <property type="term" value="C:cytoplasm"/>
    <property type="evidence" value="ECO:0007669"/>
    <property type="project" value="TreeGrafter"/>
</dbReference>
<evidence type="ECO:0000259" key="7">
    <source>
        <dbReference type="PROSITE" id="PS51194"/>
    </source>
</evidence>
<dbReference type="Gene3D" id="3.40.50.300">
    <property type="entry name" value="P-loop containing nucleotide triphosphate hydrolases"/>
    <property type="match status" value="2"/>
</dbReference>
<evidence type="ECO:0000256" key="4">
    <source>
        <dbReference type="ARBA" id="ARBA00022840"/>
    </source>
</evidence>
<dbReference type="Proteomes" id="UP001497744">
    <property type="component" value="Unassembled WGS sequence"/>
</dbReference>
<dbReference type="GO" id="GO:0005524">
    <property type="term" value="F:ATP binding"/>
    <property type="evidence" value="ECO:0007669"/>
    <property type="project" value="UniProtKB-KW"/>
</dbReference>
<sequence length="2031" mass="228421">MAKNFEMEVIGTDAALKDEGEGESVGSRTPSARQEAGGAHGGELAVSIKQGENAPADAVSKIDYGSLGILNVESAKSLRNDASVPAKDRLRLWHAMCPTDFLNLLGSVGAKESCCVIHAESLIVHLVCSAEKEGNVLVDFAKGPQMLQLVYRVERLLSGIEKCGGTFQLVFFDVFKKLFDPAYRPASGGNGKDVEGLAEDDEPQFFDGYLLLREVLLTHAKLNGIPHMVFRDWYDPEWISYVNNNDPACILVEDGSSFYYKHRTVYEVVDTSTSLPVNESNQEVVAVYEAQQKHIDRFTFAAHALAMHSLSVNVSVAYLFELGPFAHNFKAFISFPSNCMPPVQLLQEIEDLFLAEYPRISSDEGSGNDEDKLVPALIEELTDLGVQSRLRQINACNYLKNLMAMKQEAGDKIDEEAALYIESCLLTFKVLLIHNHLLDVLPLENRCTRRIDVGNWEFFRTFVAATLDLMGVTTMPVLNGIGKVLEKMEDSKRDVADLFDGNLFTSILHGMAMYGKEHGNIVDGGFIALDEDLVSSMDKVFAHFTGNPGATVFPINLTSFEECGIYEHLELEKGADEGVKSAPTALLNIDNNFVNMFFGLKSRGNDIKFYRGDNSTSMAKFAELGWRDPATVCDKTECIDYFLKAEKHDKYADMPKRTQRQEQRSMQRQTAFAHLLSSYMGSNNLHHPIVPKLEHVWLDSKQRMLEESEKARAAALSPERAGKKANGVKEKQVKNGKNGKKEKVIKVKTSAKAELIRQKHAAERESKSREGDLKALERFSSRLGSLFSPEHGFDVIYTNILDFTAGPGRAVDLTGDFKWLKSVINTKPIQWQFLARMIETLLSTFEGYRMRGLNKRGARASLRRTMCITIRLLHDCFREYSKIIDGPGIMLLQRFLIKLGMPKGASNLFNQWLKVSDQNSKKYKVEDESAFDYAIPEGMEFEFQVAYMGDLMERTLGSTEDPRVLFKPDAWQKMLLDVVDRRESALVVAPTSTGKTYICYYAMEQGLRLDDDGIVIYVSPNNALALQVSYEITARFSSKNYASPSCATVLNAAFLEKFHDPKWNCAQILVTVPSILEQLLVAMRSSELGYAKRIEYIVLDEIHCVSDEEIGPFLERVIHLSAAPFLALSATVGNPLQFHSWLSKVERTRRNSPSAKVHYVSFDERFSDLKLEQYSNKHLVPLNPATCLSYDNVKTSGFPSDLYLMPKDLMILRRCTNAVMAGRCPDLDYLDPAEYFSGTPIITKRQYRYWLQAFIAEFTRQVQEGVIREEDFRALMDRLRSASVSVSPGDVAAVAAAAQVESQDDIFRLYPLLKPLDDDGNAGAAKAISDVSGEASDSPSRACSIVTSSSIQSSTMVESNLHDYLDPAKVLTLLDTLEQTKRLPCLAFTFDRNHMEHILISVTQLLKRRQWEKYYGTPEAAAKTNAENKRRMDHYQMLMRQYEAEKKMRGASREQKEEQGIGGKVEDFIELPKEPVDVAEDYDPEFNYYNRKIYVNYTEEVENFIKIAAASISNRKNVDLFVEAMRRGIGIHHEGLPNKFTMITETLFRMGFIKVLLSGRSLAFGINVPCKSVVFMGDNYELTPLMYKQMSGRCGRRGFDLSGHVVFWGIPMKRIRQLLTAQLANLCGYATCTPTEVLATLSAFNSLLLSAAAGLPQHTPLKISHNDARARKTEVINRSREASVDPRIIVKRLASIFMNPLKPQSGFSEDEVLVFRACVEILFKLGFIDRLGLVSGCCELALLTRESHPTNLFLAYLAQMGKLHDIVGTGGINAPDKLIDTIARFAYKRKQLGTTITLRRLLPQNVRCGMKYSTKLRSNLNVRSDNGLSVELRYPDTFPLLPAQTGDVQEMLREYNAKILRVLSKYQAKLTPMEPKLPLSKVDFRSETAEQPSWFAEKRRSMRFDSVYSPFVAINGITGDFRTARELWLSSRACSDITLDMVPTIESVEVDVLQLDPHYNVLKQLSMTLDNSYIVDYWTHGRFSVVRDVNGLGQLAKLTLNAYTDGGIRQDPLQDTVVQALDRFETVFNRI</sequence>
<evidence type="ECO:0000259" key="6">
    <source>
        <dbReference type="PROSITE" id="PS51192"/>
    </source>
</evidence>
<keyword evidence="2" id="KW-0378">Hydrolase</keyword>
<keyword evidence="1" id="KW-0547">Nucleotide-binding</keyword>
<keyword evidence="4" id="KW-0067">ATP-binding</keyword>
<dbReference type="FunFam" id="3.40.50.300:FF:001039">
    <property type="entry name" value="ATP-dependent RNA helicase DDX60"/>
    <property type="match status" value="1"/>
</dbReference>
<dbReference type="SMART" id="SM00487">
    <property type="entry name" value="DEXDc"/>
    <property type="match status" value="1"/>
</dbReference>
<organism evidence="8 9">
    <name type="scientific">Babesia caballi</name>
    <dbReference type="NCBI Taxonomy" id="5871"/>
    <lineage>
        <taxon>Eukaryota</taxon>
        <taxon>Sar</taxon>
        <taxon>Alveolata</taxon>
        <taxon>Apicomplexa</taxon>
        <taxon>Aconoidasida</taxon>
        <taxon>Piroplasmida</taxon>
        <taxon>Babesiidae</taxon>
        <taxon>Babesia</taxon>
    </lineage>
</organism>
<feature type="compositionally biased region" description="Basic and acidic residues" evidence="5">
    <location>
        <begin position="727"/>
        <end position="740"/>
    </location>
</feature>
<feature type="region of interest" description="Disordered" evidence="5">
    <location>
        <begin position="713"/>
        <end position="740"/>
    </location>
</feature>
<dbReference type="PANTHER" id="PTHR44533:SF4">
    <property type="entry name" value="DEAD_H RNA HELICASE, PUTATIVE-RELATED"/>
    <property type="match status" value="1"/>
</dbReference>
<feature type="domain" description="Helicase C-terminal" evidence="7">
    <location>
        <begin position="1464"/>
        <end position="1639"/>
    </location>
</feature>
<reference evidence="8 9" key="1">
    <citation type="submission" date="2021-06" db="EMBL/GenBank/DDBJ databases">
        <title>Genome sequence of Babesia caballi.</title>
        <authorList>
            <person name="Yamagishi J."/>
            <person name="Kidaka T."/>
            <person name="Ochi A."/>
        </authorList>
    </citation>
    <scope>NUCLEOTIDE SEQUENCE [LARGE SCALE GENOMIC DNA]</scope>
    <source>
        <strain evidence="8">USDA-D6B2</strain>
    </source>
</reference>
<comment type="caution">
    <text evidence="8">The sequence shown here is derived from an EMBL/GenBank/DDBJ whole genome shotgun (WGS) entry which is preliminary data.</text>
</comment>